<dbReference type="PANTHER" id="PTHR48081:SF30">
    <property type="entry name" value="ACETYL-HYDROLASE LIPR-RELATED"/>
    <property type="match status" value="1"/>
</dbReference>
<dbReference type="AlphaFoldDB" id="A0A1M6NBL6"/>
<dbReference type="InterPro" id="IPR050300">
    <property type="entry name" value="GDXG_lipolytic_enzyme"/>
</dbReference>
<evidence type="ECO:0000256" key="2">
    <source>
        <dbReference type="ARBA" id="ARBA00022801"/>
    </source>
</evidence>
<evidence type="ECO:0000313" key="5">
    <source>
        <dbReference type="EMBL" id="SHJ93047.1"/>
    </source>
</evidence>
<protein>
    <submittedName>
        <fullName evidence="5">Acetyl esterase/lipase</fullName>
    </submittedName>
</protein>
<evidence type="ECO:0000256" key="3">
    <source>
        <dbReference type="SAM" id="SignalP"/>
    </source>
</evidence>
<dbReference type="Gene3D" id="3.40.50.1820">
    <property type="entry name" value="alpha/beta hydrolase"/>
    <property type="match status" value="1"/>
</dbReference>
<feature type="signal peptide" evidence="3">
    <location>
        <begin position="1"/>
        <end position="21"/>
    </location>
</feature>
<keyword evidence="6" id="KW-1185">Reference proteome</keyword>
<dbReference type="EMBL" id="FQYR01000005">
    <property type="protein sequence ID" value="SHJ93047.1"/>
    <property type="molecule type" value="Genomic_DNA"/>
</dbReference>
<dbReference type="SUPFAM" id="SSF53474">
    <property type="entry name" value="alpha/beta-Hydrolases"/>
    <property type="match status" value="1"/>
</dbReference>
<dbReference type="Proteomes" id="UP000184510">
    <property type="component" value="Unassembled WGS sequence"/>
</dbReference>
<organism evidence="5 6">
    <name type="scientific">Rubritalea squalenifaciens DSM 18772</name>
    <dbReference type="NCBI Taxonomy" id="1123071"/>
    <lineage>
        <taxon>Bacteria</taxon>
        <taxon>Pseudomonadati</taxon>
        <taxon>Verrucomicrobiota</taxon>
        <taxon>Verrucomicrobiia</taxon>
        <taxon>Verrucomicrobiales</taxon>
        <taxon>Rubritaleaceae</taxon>
        <taxon>Rubritalea</taxon>
    </lineage>
</organism>
<dbReference type="STRING" id="1123071.SAMN02745181_2802"/>
<evidence type="ECO:0000259" key="4">
    <source>
        <dbReference type="Pfam" id="PF07859"/>
    </source>
</evidence>
<gene>
    <name evidence="5" type="ORF">SAMN02745181_2802</name>
</gene>
<evidence type="ECO:0000256" key="1">
    <source>
        <dbReference type="ARBA" id="ARBA00010515"/>
    </source>
</evidence>
<feature type="chain" id="PRO_5009919703" evidence="3">
    <location>
        <begin position="22"/>
        <end position="284"/>
    </location>
</feature>
<reference evidence="5 6" key="1">
    <citation type="submission" date="2016-11" db="EMBL/GenBank/DDBJ databases">
        <authorList>
            <person name="Jaros S."/>
            <person name="Januszkiewicz K."/>
            <person name="Wedrychowicz H."/>
        </authorList>
    </citation>
    <scope>NUCLEOTIDE SEQUENCE [LARGE SCALE GENOMIC DNA]</scope>
    <source>
        <strain evidence="5 6">DSM 18772</strain>
    </source>
</reference>
<name>A0A1M6NBL6_9BACT</name>
<proteinExistence type="inferred from homology"/>
<sequence length="284" mass="31804">MFRVLPVLLLFLVPSFLPALAKQKPDENITYKEVEGKDLQLHVFYPEGHQKNDARPAIVFFFGGGWKSGAAQQFYPHCEYLASRGMVAISADYRTAKSHKTRPQECVMDGKSAIRYVRSHARELGVDPNKVLAGGGSAGGHVAAATATLKKYDDPADDLKVSCRPAALVLFNPVYDNSEAGYGYDRVRDYWKDFSPMHNLSKEVPPTIVFLGDKDKLIPVSTAEFFQEQMKELGVKSELHVYPGQEHGFFNANKSGGKYFKLNCVEMDRFLVELGYLKEKPSKK</sequence>
<keyword evidence="3" id="KW-0732">Signal</keyword>
<feature type="domain" description="Alpha/beta hydrolase fold-3" evidence="4">
    <location>
        <begin position="58"/>
        <end position="250"/>
    </location>
</feature>
<dbReference type="Pfam" id="PF07859">
    <property type="entry name" value="Abhydrolase_3"/>
    <property type="match status" value="1"/>
</dbReference>
<dbReference type="OrthoDB" id="9815425at2"/>
<accession>A0A1M6NBL6</accession>
<dbReference type="RefSeq" id="WP_143184383.1">
    <property type="nucleotide sequence ID" value="NZ_FQYR01000005.1"/>
</dbReference>
<dbReference type="InterPro" id="IPR029058">
    <property type="entry name" value="AB_hydrolase_fold"/>
</dbReference>
<dbReference type="PANTHER" id="PTHR48081">
    <property type="entry name" value="AB HYDROLASE SUPERFAMILY PROTEIN C4A8.06C"/>
    <property type="match status" value="1"/>
</dbReference>
<comment type="similarity">
    <text evidence="1">Belongs to the 'GDXG' lipolytic enzyme family.</text>
</comment>
<keyword evidence="2" id="KW-0378">Hydrolase</keyword>
<dbReference type="GO" id="GO:0004806">
    <property type="term" value="F:triacylglycerol lipase activity"/>
    <property type="evidence" value="ECO:0007669"/>
    <property type="project" value="TreeGrafter"/>
</dbReference>
<dbReference type="InParanoid" id="A0A1M6NBL6"/>
<evidence type="ECO:0000313" key="6">
    <source>
        <dbReference type="Proteomes" id="UP000184510"/>
    </source>
</evidence>
<dbReference type="InterPro" id="IPR013094">
    <property type="entry name" value="AB_hydrolase_3"/>
</dbReference>